<dbReference type="RefSeq" id="WP_108639267.1">
    <property type="nucleotide sequence ID" value="NZ_QCYG01000001.1"/>
</dbReference>
<evidence type="ECO:0008006" key="4">
    <source>
        <dbReference type="Google" id="ProtNLM"/>
    </source>
</evidence>
<reference evidence="2 3" key="1">
    <citation type="submission" date="2018-04" db="EMBL/GenBank/DDBJ databases">
        <title>Pelagivirga bohaiensis gen. nov., sp. nov., a bacterium isolated from the Bohai Sea.</title>
        <authorList>
            <person name="Ji X."/>
        </authorList>
    </citation>
    <scope>NUCLEOTIDE SEQUENCE [LARGE SCALE GENOMIC DNA]</scope>
    <source>
        <strain evidence="2 3">BH-SD16</strain>
    </source>
</reference>
<dbReference type="Pfam" id="PF02620">
    <property type="entry name" value="YceD"/>
    <property type="match status" value="1"/>
</dbReference>
<dbReference type="Proteomes" id="UP000244817">
    <property type="component" value="Unassembled WGS sequence"/>
</dbReference>
<evidence type="ECO:0000313" key="2">
    <source>
        <dbReference type="EMBL" id="PVA08113.1"/>
    </source>
</evidence>
<accession>A0A2T7G107</accession>
<dbReference type="AlphaFoldDB" id="A0A2T7G107"/>
<dbReference type="InterPro" id="IPR003772">
    <property type="entry name" value="YceD"/>
</dbReference>
<protein>
    <recommendedName>
        <fullName evidence="4">DUF177 domain-containing protein</fullName>
    </recommendedName>
</protein>
<keyword evidence="3" id="KW-1185">Reference proteome</keyword>
<sequence>MSDLPRHRVRFADLPNRKRTGFDLQPDAQARAALAQELGVPGLRKFRFEGVLSPMGKSDWRLEGTLGATVEQACVVTLEPVNTRIDETVARTFMADFEYPAAEEVELTEDDTADPLPATLDLYDVALEALALALPAYPRKEGVETGTDGRAMFTEPGKTPMTDEEARPFAGLQALRDSLASKDETDD</sequence>
<comment type="caution">
    <text evidence="2">The sequence shown here is derived from an EMBL/GenBank/DDBJ whole genome shotgun (WGS) entry which is preliminary data.</text>
</comment>
<gene>
    <name evidence="2" type="ORF">DC363_01040</name>
</gene>
<evidence type="ECO:0000313" key="3">
    <source>
        <dbReference type="Proteomes" id="UP000244817"/>
    </source>
</evidence>
<name>A0A2T7G107_9RHOB</name>
<evidence type="ECO:0000256" key="1">
    <source>
        <dbReference type="SAM" id="MobiDB-lite"/>
    </source>
</evidence>
<feature type="region of interest" description="Disordered" evidence="1">
    <location>
        <begin position="141"/>
        <end position="169"/>
    </location>
</feature>
<dbReference type="EMBL" id="QCYG01000001">
    <property type="protein sequence ID" value="PVA08113.1"/>
    <property type="molecule type" value="Genomic_DNA"/>
</dbReference>
<dbReference type="OrthoDB" id="8443793at2"/>
<proteinExistence type="predicted"/>
<organism evidence="2 3">
    <name type="scientific">Thalassorhabdomicrobium marinisediminis</name>
    <dbReference type="NCBI Taxonomy" id="2170577"/>
    <lineage>
        <taxon>Bacteria</taxon>
        <taxon>Pseudomonadati</taxon>
        <taxon>Pseudomonadota</taxon>
        <taxon>Alphaproteobacteria</taxon>
        <taxon>Rhodobacterales</taxon>
        <taxon>Paracoccaceae</taxon>
        <taxon>Thalassorhabdomicrobium</taxon>
    </lineage>
</organism>